<dbReference type="Pfam" id="PF13456">
    <property type="entry name" value="RVT_3"/>
    <property type="match status" value="1"/>
</dbReference>
<dbReference type="PANTHER" id="PTHR33710">
    <property type="entry name" value="BNAC02G09200D PROTEIN"/>
    <property type="match status" value="1"/>
</dbReference>
<evidence type="ECO:0000256" key="1">
    <source>
        <dbReference type="SAM" id="MobiDB-lite"/>
    </source>
</evidence>
<dbReference type="AlphaFoldDB" id="A0AAD8QHA8"/>
<evidence type="ECO:0000313" key="3">
    <source>
        <dbReference type="EMBL" id="KAK1602034.1"/>
    </source>
</evidence>
<dbReference type="EMBL" id="JAUUTY010000319">
    <property type="protein sequence ID" value="KAK1602034.1"/>
    <property type="molecule type" value="Genomic_DNA"/>
</dbReference>
<evidence type="ECO:0000259" key="2">
    <source>
        <dbReference type="Pfam" id="PF13456"/>
    </source>
</evidence>
<gene>
    <name evidence="3" type="ORF">QYE76_071934</name>
</gene>
<dbReference type="InterPro" id="IPR036397">
    <property type="entry name" value="RNaseH_sf"/>
</dbReference>
<accession>A0AAD8QHA8</accession>
<comment type="caution">
    <text evidence="3">The sequence shown here is derived from an EMBL/GenBank/DDBJ whole genome shotgun (WGS) entry which is preliminary data.</text>
</comment>
<dbReference type="SUPFAM" id="SSF56219">
    <property type="entry name" value="DNase I-like"/>
    <property type="match status" value="1"/>
</dbReference>
<dbReference type="Gene3D" id="3.30.420.10">
    <property type="entry name" value="Ribonuclease H-like superfamily/Ribonuclease H"/>
    <property type="match status" value="1"/>
</dbReference>
<dbReference type="GO" id="GO:0004523">
    <property type="term" value="F:RNA-DNA hybrid ribonuclease activity"/>
    <property type="evidence" value="ECO:0007669"/>
    <property type="project" value="InterPro"/>
</dbReference>
<protein>
    <recommendedName>
        <fullName evidence="2">RNase H type-1 domain-containing protein</fullName>
    </recommendedName>
</protein>
<dbReference type="GO" id="GO:0003676">
    <property type="term" value="F:nucleic acid binding"/>
    <property type="evidence" value="ECO:0007669"/>
    <property type="project" value="InterPro"/>
</dbReference>
<feature type="compositionally biased region" description="Polar residues" evidence="1">
    <location>
        <begin position="110"/>
        <end position="120"/>
    </location>
</feature>
<name>A0AAD8QHA8_LOLMU</name>
<dbReference type="PANTHER" id="PTHR33710:SF83">
    <property type="entry name" value="ENDONUCLEASE_EXONUCLEASE_PHOSPHATASE DOMAIN-CONTAINING PROTEIN"/>
    <property type="match status" value="1"/>
</dbReference>
<dbReference type="InterPro" id="IPR012337">
    <property type="entry name" value="RNaseH-like_sf"/>
</dbReference>
<reference evidence="3" key="1">
    <citation type="submission" date="2023-07" db="EMBL/GenBank/DDBJ databases">
        <title>A chromosome-level genome assembly of Lolium multiflorum.</title>
        <authorList>
            <person name="Chen Y."/>
            <person name="Copetti D."/>
            <person name="Kolliker R."/>
            <person name="Studer B."/>
        </authorList>
    </citation>
    <scope>NUCLEOTIDE SEQUENCE</scope>
    <source>
        <strain evidence="3">02402/16</strain>
        <tissue evidence="3">Leaf</tissue>
    </source>
</reference>
<dbReference type="Proteomes" id="UP001231189">
    <property type="component" value="Unassembled WGS sequence"/>
</dbReference>
<proteinExistence type="predicted"/>
<evidence type="ECO:0000313" key="4">
    <source>
        <dbReference type="Proteomes" id="UP001231189"/>
    </source>
</evidence>
<keyword evidence="4" id="KW-1185">Reference proteome</keyword>
<feature type="region of interest" description="Disordered" evidence="1">
    <location>
        <begin position="78"/>
        <end position="120"/>
    </location>
</feature>
<feature type="region of interest" description="Disordered" evidence="1">
    <location>
        <begin position="1"/>
        <end position="60"/>
    </location>
</feature>
<dbReference type="InterPro" id="IPR002156">
    <property type="entry name" value="RNaseH_domain"/>
</dbReference>
<dbReference type="InterPro" id="IPR036691">
    <property type="entry name" value="Endo/exonu/phosph_ase_sf"/>
</dbReference>
<organism evidence="3 4">
    <name type="scientific">Lolium multiflorum</name>
    <name type="common">Italian ryegrass</name>
    <name type="synonym">Lolium perenne subsp. multiflorum</name>
    <dbReference type="NCBI Taxonomy" id="4521"/>
    <lineage>
        <taxon>Eukaryota</taxon>
        <taxon>Viridiplantae</taxon>
        <taxon>Streptophyta</taxon>
        <taxon>Embryophyta</taxon>
        <taxon>Tracheophyta</taxon>
        <taxon>Spermatophyta</taxon>
        <taxon>Magnoliopsida</taxon>
        <taxon>Liliopsida</taxon>
        <taxon>Poales</taxon>
        <taxon>Poaceae</taxon>
        <taxon>BOP clade</taxon>
        <taxon>Pooideae</taxon>
        <taxon>Poodae</taxon>
        <taxon>Poeae</taxon>
        <taxon>Poeae Chloroplast Group 2 (Poeae type)</taxon>
        <taxon>Loliodinae</taxon>
        <taxon>Loliinae</taxon>
        <taxon>Lolium</taxon>
    </lineage>
</organism>
<sequence length="458" mass="50538">MRTHSGGSQDRAATPHSSDMIPALKGLSQTGLSQKSDSDVSMPAADSGLGKRTAEEKELQGQQLDLSLALTLNALTGAKQKRRKKGETADTQGNQKDIKTDGVAARTRRNSASDPAQKANLTKPNVWARFPYTYDNKRQGRANVKVRLDRAVADPNWRDMFADSNVQHLTSPVSDHCPILINIIKEERVHCRQPRRQYEIFWERDASLPERVAKAWDEWPEAAVEKGKMIVDTAQGFKKANTKTDGRQKVRKRWTPPDFGTVKLNVDGAFGKDGAAGIGMAVRDYKGELIVAACREVTNCRDATDSELMAIEEGLKLAYTWTTQGISWHTGSAVTTKITFFHVLLHVVPRHNGCILVGSSIQRVTDSTCSVPLLSHPMHTLAQDDIFLSNPKYTGELEFGKLCLSAAEEPTSVGEALEQASWRNTMEEEMKCIPKNGMWELSSLLATTTSLGSSESTR</sequence>
<dbReference type="Gene3D" id="3.60.10.10">
    <property type="entry name" value="Endonuclease/exonuclease/phosphatase"/>
    <property type="match status" value="1"/>
</dbReference>
<dbReference type="SUPFAM" id="SSF53098">
    <property type="entry name" value="Ribonuclease H-like"/>
    <property type="match status" value="1"/>
</dbReference>
<feature type="domain" description="RNase H type-1" evidence="2">
    <location>
        <begin position="265"/>
        <end position="333"/>
    </location>
</feature>